<dbReference type="Gene3D" id="3.40.50.150">
    <property type="entry name" value="Vaccinia Virus protein VP39"/>
    <property type="match status" value="1"/>
</dbReference>
<dbReference type="InterPro" id="IPR029063">
    <property type="entry name" value="SAM-dependent_MTases_sf"/>
</dbReference>
<keyword evidence="2" id="KW-0808">Transferase</keyword>
<dbReference type="AlphaFoldDB" id="A0A931I7G4"/>
<dbReference type="InterPro" id="IPR013216">
    <property type="entry name" value="Methyltransf_11"/>
</dbReference>
<evidence type="ECO:0000313" key="2">
    <source>
        <dbReference type="EMBL" id="MBH0775157.1"/>
    </source>
</evidence>
<gene>
    <name evidence="2" type="ORF">IT779_02525</name>
</gene>
<dbReference type="Pfam" id="PF08241">
    <property type="entry name" value="Methyltransf_11"/>
    <property type="match status" value="1"/>
</dbReference>
<protein>
    <submittedName>
        <fullName evidence="2">Methyltransferase domain-containing protein</fullName>
    </submittedName>
</protein>
<feature type="domain" description="Methyltransferase type 11" evidence="1">
    <location>
        <begin position="55"/>
        <end position="146"/>
    </location>
</feature>
<dbReference type="PANTHER" id="PTHR43591">
    <property type="entry name" value="METHYLTRANSFERASE"/>
    <property type="match status" value="1"/>
</dbReference>
<dbReference type="SUPFAM" id="SSF53335">
    <property type="entry name" value="S-adenosyl-L-methionine-dependent methyltransferases"/>
    <property type="match status" value="1"/>
</dbReference>
<sequence>MSTSTTRPLNDLVTRGWGTLSRTYDLPLVQRLSYRPPHDEILEQVRTSGARRVADVGCGTGILAARIGDEIGPDLVYGCDPSTGMLTRACARSRRVRWFERGAEDLRLPDGALDAIVSTHAFHFFDHRAALREFHRVLAPGGLLAIVFNNFPGALARALQPRALRDIAYFPAPAEFAEMVTAAGFSVTVQRPVRRPIPAALVPDVLTVARRS</sequence>
<keyword evidence="2" id="KW-0489">Methyltransferase</keyword>
<organism evidence="2 3">
    <name type="scientific">Nocardia bovistercoris</name>
    <dbReference type="NCBI Taxonomy" id="2785916"/>
    <lineage>
        <taxon>Bacteria</taxon>
        <taxon>Bacillati</taxon>
        <taxon>Actinomycetota</taxon>
        <taxon>Actinomycetes</taxon>
        <taxon>Mycobacteriales</taxon>
        <taxon>Nocardiaceae</taxon>
        <taxon>Nocardia</taxon>
    </lineage>
</organism>
<dbReference type="RefSeq" id="WP_196147463.1">
    <property type="nucleotide sequence ID" value="NZ_JADMLG010000001.1"/>
</dbReference>
<dbReference type="Proteomes" id="UP000655751">
    <property type="component" value="Unassembled WGS sequence"/>
</dbReference>
<comment type="caution">
    <text evidence="2">The sequence shown here is derived from an EMBL/GenBank/DDBJ whole genome shotgun (WGS) entry which is preliminary data.</text>
</comment>
<dbReference type="CDD" id="cd02440">
    <property type="entry name" value="AdoMet_MTases"/>
    <property type="match status" value="1"/>
</dbReference>
<accession>A0A931I7G4</accession>
<name>A0A931I7G4_9NOCA</name>
<dbReference type="EMBL" id="JADMLG010000001">
    <property type="protein sequence ID" value="MBH0775157.1"/>
    <property type="molecule type" value="Genomic_DNA"/>
</dbReference>
<evidence type="ECO:0000259" key="1">
    <source>
        <dbReference type="Pfam" id="PF08241"/>
    </source>
</evidence>
<dbReference type="GO" id="GO:0032259">
    <property type="term" value="P:methylation"/>
    <property type="evidence" value="ECO:0007669"/>
    <property type="project" value="UniProtKB-KW"/>
</dbReference>
<evidence type="ECO:0000313" key="3">
    <source>
        <dbReference type="Proteomes" id="UP000655751"/>
    </source>
</evidence>
<dbReference type="GO" id="GO:0008757">
    <property type="term" value="F:S-adenosylmethionine-dependent methyltransferase activity"/>
    <property type="evidence" value="ECO:0007669"/>
    <property type="project" value="InterPro"/>
</dbReference>
<proteinExistence type="predicted"/>
<keyword evidence="3" id="KW-1185">Reference proteome</keyword>
<reference evidence="2" key="1">
    <citation type="submission" date="2020-11" db="EMBL/GenBank/DDBJ databases">
        <title>Nocardia NEAU-351.nov., a novel actinomycete isolated from the cow dung.</title>
        <authorList>
            <person name="Zhang X."/>
        </authorList>
    </citation>
    <scope>NUCLEOTIDE SEQUENCE</scope>
    <source>
        <strain evidence="2">NEAU-351</strain>
    </source>
</reference>